<reference evidence="1 2" key="1">
    <citation type="journal article" date="2018" name="Front. Plant Sci.">
        <title>Red Clover (Trifolium pratense) and Zigzag Clover (T. medium) - A Picture of Genomic Similarities and Differences.</title>
        <authorList>
            <person name="Dluhosova J."/>
            <person name="Istvanek J."/>
            <person name="Nedelnik J."/>
            <person name="Repkova J."/>
        </authorList>
    </citation>
    <scope>NUCLEOTIDE SEQUENCE [LARGE SCALE GENOMIC DNA]</scope>
    <source>
        <strain evidence="2">cv. 10/8</strain>
        <tissue evidence="1">Leaf</tissue>
    </source>
</reference>
<evidence type="ECO:0000313" key="2">
    <source>
        <dbReference type="Proteomes" id="UP000265520"/>
    </source>
</evidence>
<dbReference type="AlphaFoldDB" id="A0A392SBS0"/>
<name>A0A392SBS0_9FABA</name>
<dbReference type="Proteomes" id="UP000265520">
    <property type="component" value="Unassembled WGS sequence"/>
</dbReference>
<organism evidence="1 2">
    <name type="scientific">Trifolium medium</name>
    <dbReference type="NCBI Taxonomy" id="97028"/>
    <lineage>
        <taxon>Eukaryota</taxon>
        <taxon>Viridiplantae</taxon>
        <taxon>Streptophyta</taxon>
        <taxon>Embryophyta</taxon>
        <taxon>Tracheophyta</taxon>
        <taxon>Spermatophyta</taxon>
        <taxon>Magnoliopsida</taxon>
        <taxon>eudicotyledons</taxon>
        <taxon>Gunneridae</taxon>
        <taxon>Pentapetalae</taxon>
        <taxon>rosids</taxon>
        <taxon>fabids</taxon>
        <taxon>Fabales</taxon>
        <taxon>Fabaceae</taxon>
        <taxon>Papilionoideae</taxon>
        <taxon>50 kb inversion clade</taxon>
        <taxon>NPAAA clade</taxon>
        <taxon>Hologalegina</taxon>
        <taxon>IRL clade</taxon>
        <taxon>Trifolieae</taxon>
        <taxon>Trifolium</taxon>
    </lineage>
</organism>
<protein>
    <submittedName>
        <fullName evidence="1">Uncharacterized protein</fullName>
    </submittedName>
</protein>
<sequence>RRKYSWRLSFLAWYSPSTWETTSWESVNIFISLEPTSLARRKPARKASYSAWLFDAGKDNDRETSIMVPASFSRMIPAPAPVELDAPSTKMVHLSALLLGSAGKIIS</sequence>
<feature type="non-terminal residue" evidence="1">
    <location>
        <position position="107"/>
    </location>
</feature>
<proteinExistence type="predicted"/>
<feature type="non-terminal residue" evidence="1">
    <location>
        <position position="1"/>
    </location>
</feature>
<keyword evidence="2" id="KW-1185">Reference proteome</keyword>
<accession>A0A392SBS0</accession>
<evidence type="ECO:0000313" key="1">
    <source>
        <dbReference type="EMBL" id="MCI46298.1"/>
    </source>
</evidence>
<dbReference type="EMBL" id="LXQA010355499">
    <property type="protein sequence ID" value="MCI46298.1"/>
    <property type="molecule type" value="Genomic_DNA"/>
</dbReference>
<comment type="caution">
    <text evidence="1">The sequence shown here is derived from an EMBL/GenBank/DDBJ whole genome shotgun (WGS) entry which is preliminary data.</text>
</comment>